<evidence type="ECO:0000313" key="1">
    <source>
        <dbReference type="EMBL" id="KAF0935182.1"/>
    </source>
</evidence>
<evidence type="ECO:0000313" key="2">
    <source>
        <dbReference type="Proteomes" id="UP000479710"/>
    </source>
</evidence>
<protein>
    <submittedName>
        <fullName evidence="1">Uncharacterized protein</fullName>
    </submittedName>
</protein>
<accession>A0A6G1FEE9</accession>
<comment type="caution">
    <text evidence="1">The sequence shown here is derived from an EMBL/GenBank/DDBJ whole genome shotgun (WGS) entry which is preliminary data.</text>
</comment>
<sequence length="134" mass="14805">MLIEDRKVKLYREHLNPELKHALLVHKIHSMKTLVDKALRVKESVKEVLEDRKCKCVARRAISSNSSSNARPRFASPPGVCYAAAPVPRPTNVGPRPQTVTSQPYPCSAPTLVSQNKAANVDCYNSGKLGHYAT</sequence>
<dbReference type="EMBL" id="SPHZ02000001">
    <property type="protein sequence ID" value="KAF0935182.1"/>
    <property type="molecule type" value="Genomic_DNA"/>
</dbReference>
<proteinExistence type="predicted"/>
<name>A0A6G1FEE9_9ORYZ</name>
<dbReference type="Proteomes" id="UP000479710">
    <property type="component" value="Unassembled WGS sequence"/>
</dbReference>
<reference evidence="1 2" key="1">
    <citation type="submission" date="2019-11" db="EMBL/GenBank/DDBJ databases">
        <title>Whole genome sequence of Oryza granulata.</title>
        <authorList>
            <person name="Li W."/>
        </authorList>
    </citation>
    <scope>NUCLEOTIDE SEQUENCE [LARGE SCALE GENOMIC DNA]</scope>
    <source>
        <strain evidence="2">cv. Menghai</strain>
        <tissue evidence="1">Leaf</tissue>
    </source>
</reference>
<dbReference type="OrthoDB" id="786614at2759"/>
<organism evidence="1 2">
    <name type="scientific">Oryza meyeriana var. granulata</name>
    <dbReference type="NCBI Taxonomy" id="110450"/>
    <lineage>
        <taxon>Eukaryota</taxon>
        <taxon>Viridiplantae</taxon>
        <taxon>Streptophyta</taxon>
        <taxon>Embryophyta</taxon>
        <taxon>Tracheophyta</taxon>
        <taxon>Spermatophyta</taxon>
        <taxon>Magnoliopsida</taxon>
        <taxon>Liliopsida</taxon>
        <taxon>Poales</taxon>
        <taxon>Poaceae</taxon>
        <taxon>BOP clade</taxon>
        <taxon>Oryzoideae</taxon>
        <taxon>Oryzeae</taxon>
        <taxon>Oryzinae</taxon>
        <taxon>Oryza</taxon>
        <taxon>Oryza meyeriana</taxon>
    </lineage>
</organism>
<gene>
    <name evidence="1" type="ORF">E2562_031037</name>
</gene>
<dbReference type="AlphaFoldDB" id="A0A6G1FEE9"/>
<keyword evidence="2" id="KW-1185">Reference proteome</keyword>